<dbReference type="SMART" id="SM00120">
    <property type="entry name" value="HX"/>
    <property type="match status" value="1"/>
</dbReference>
<name>A0A9D3QC47_MEGAT</name>
<protein>
    <submittedName>
        <fullName evidence="3">Uncharacterized protein</fullName>
    </submittedName>
</protein>
<dbReference type="InterPro" id="IPR036375">
    <property type="entry name" value="Hemopexin-like_dom_sf"/>
</dbReference>
<comment type="caution">
    <text evidence="3">The sequence shown here is derived from an EMBL/GenBank/DDBJ whole genome shotgun (WGS) entry which is preliminary data.</text>
</comment>
<keyword evidence="4" id="KW-1185">Reference proteome</keyword>
<dbReference type="Pfam" id="PF00045">
    <property type="entry name" value="Hemopexin"/>
    <property type="match status" value="1"/>
</dbReference>
<feature type="region of interest" description="Disordered" evidence="2">
    <location>
        <begin position="71"/>
        <end position="103"/>
    </location>
</feature>
<accession>A0A9D3QC47</accession>
<dbReference type="SUPFAM" id="SSF50923">
    <property type="entry name" value="Hemopexin-like domain"/>
    <property type="match status" value="1"/>
</dbReference>
<gene>
    <name evidence="3" type="ORF">MATL_G00058430</name>
</gene>
<feature type="repeat" description="Hemopexin" evidence="1">
    <location>
        <begin position="16"/>
        <end position="63"/>
    </location>
</feature>
<dbReference type="AlphaFoldDB" id="A0A9D3QC47"/>
<evidence type="ECO:0000313" key="3">
    <source>
        <dbReference type="EMBL" id="KAG7480640.1"/>
    </source>
</evidence>
<sequence length="132" mass="14848">MDLGYPKDSVLWKGVPPQLDDAMRWSDGSSYFFKGKEYWRVLGSDMEVEAGYPRPIGKDWLLCTDMQSDSPALEANGTETRSHGQRHASHAENATRCAPAPPTQPWPCQPTCLSPSLDSWPRPFPTGRWLHC</sequence>
<dbReference type="PROSITE" id="PS51642">
    <property type="entry name" value="HEMOPEXIN_2"/>
    <property type="match status" value="1"/>
</dbReference>
<evidence type="ECO:0000256" key="2">
    <source>
        <dbReference type="SAM" id="MobiDB-lite"/>
    </source>
</evidence>
<proteinExistence type="predicted"/>
<dbReference type="Gene3D" id="2.110.10.10">
    <property type="entry name" value="Hemopexin-like domain"/>
    <property type="match status" value="1"/>
</dbReference>
<evidence type="ECO:0000256" key="1">
    <source>
        <dbReference type="PROSITE-ProRule" id="PRU01011"/>
    </source>
</evidence>
<dbReference type="InterPro" id="IPR018487">
    <property type="entry name" value="Hemopexin-like_repeat"/>
</dbReference>
<dbReference type="OrthoDB" id="406838at2759"/>
<dbReference type="EMBL" id="JAFDVH010000004">
    <property type="protein sequence ID" value="KAG7480640.1"/>
    <property type="molecule type" value="Genomic_DNA"/>
</dbReference>
<dbReference type="Proteomes" id="UP001046870">
    <property type="component" value="Chromosome 4"/>
</dbReference>
<evidence type="ECO:0000313" key="4">
    <source>
        <dbReference type="Proteomes" id="UP001046870"/>
    </source>
</evidence>
<organism evidence="3 4">
    <name type="scientific">Megalops atlanticus</name>
    <name type="common">Tarpon</name>
    <name type="synonym">Clupea gigantea</name>
    <dbReference type="NCBI Taxonomy" id="7932"/>
    <lineage>
        <taxon>Eukaryota</taxon>
        <taxon>Metazoa</taxon>
        <taxon>Chordata</taxon>
        <taxon>Craniata</taxon>
        <taxon>Vertebrata</taxon>
        <taxon>Euteleostomi</taxon>
        <taxon>Actinopterygii</taxon>
        <taxon>Neopterygii</taxon>
        <taxon>Teleostei</taxon>
        <taxon>Elopiformes</taxon>
        <taxon>Megalopidae</taxon>
        <taxon>Megalops</taxon>
    </lineage>
</organism>
<reference evidence="3" key="1">
    <citation type="submission" date="2021-01" db="EMBL/GenBank/DDBJ databases">
        <authorList>
            <person name="Zahm M."/>
            <person name="Roques C."/>
            <person name="Cabau C."/>
            <person name="Klopp C."/>
            <person name="Donnadieu C."/>
            <person name="Jouanno E."/>
            <person name="Lampietro C."/>
            <person name="Louis A."/>
            <person name="Herpin A."/>
            <person name="Echchiki A."/>
            <person name="Berthelot C."/>
            <person name="Parey E."/>
            <person name="Roest-Crollius H."/>
            <person name="Braasch I."/>
            <person name="Postlethwait J."/>
            <person name="Bobe J."/>
            <person name="Montfort J."/>
            <person name="Bouchez O."/>
            <person name="Begum T."/>
            <person name="Mejri S."/>
            <person name="Adams A."/>
            <person name="Chen W.-J."/>
            <person name="Guiguen Y."/>
        </authorList>
    </citation>
    <scope>NUCLEOTIDE SEQUENCE</scope>
    <source>
        <strain evidence="3">YG-15Mar2019-1</strain>
        <tissue evidence="3">Brain</tissue>
    </source>
</reference>